<dbReference type="PANTHER" id="PTHR36115:SF4">
    <property type="entry name" value="MEMBRANE PROTEIN"/>
    <property type="match status" value="1"/>
</dbReference>
<dbReference type="EMBL" id="VMBG01000002">
    <property type="protein sequence ID" value="TSJ76956.1"/>
    <property type="molecule type" value="Genomic_DNA"/>
</dbReference>
<evidence type="ECO:0000256" key="5">
    <source>
        <dbReference type="ARBA" id="ARBA00023136"/>
    </source>
</evidence>
<accession>A0A556QJZ0</accession>
<proteinExistence type="predicted"/>
<evidence type="ECO:0000256" key="1">
    <source>
        <dbReference type="ARBA" id="ARBA00004651"/>
    </source>
</evidence>
<reference evidence="9 10" key="1">
    <citation type="submission" date="2019-07" db="EMBL/GenBank/DDBJ databases">
        <title>Description of 53C-WASEF.</title>
        <authorList>
            <person name="Pitt A."/>
            <person name="Hahn M.W."/>
        </authorList>
    </citation>
    <scope>NUCLEOTIDE SEQUENCE [LARGE SCALE GENOMIC DNA]</scope>
    <source>
        <strain evidence="9 10">53C-WASEF</strain>
    </source>
</reference>
<evidence type="ECO:0000313" key="9">
    <source>
        <dbReference type="EMBL" id="TSJ76956.1"/>
    </source>
</evidence>
<keyword evidence="5 6" id="KW-0472">Membrane</keyword>
<dbReference type="GO" id="GO:0005886">
    <property type="term" value="C:plasma membrane"/>
    <property type="evidence" value="ECO:0007669"/>
    <property type="project" value="UniProtKB-SubCell"/>
</dbReference>
<evidence type="ECO:0000259" key="8">
    <source>
        <dbReference type="Pfam" id="PF14237"/>
    </source>
</evidence>
<comment type="caution">
    <text evidence="9">The sequence shown here is derived from an EMBL/GenBank/DDBJ whole genome shotgun (WGS) entry which is preliminary data.</text>
</comment>
<dbReference type="InterPro" id="IPR051791">
    <property type="entry name" value="Pra-immunoreactive"/>
</dbReference>
<dbReference type="InterPro" id="IPR010432">
    <property type="entry name" value="RDD"/>
</dbReference>
<organism evidence="9 10">
    <name type="scientific">Rariglobus hedericola</name>
    <dbReference type="NCBI Taxonomy" id="2597822"/>
    <lineage>
        <taxon>Bacteria</taxon>
        <taxon>Pseudomonadati</taxon>
        <taxon>Verrucomicrobiota</taxon>
        <taxon>Opitutia</taxon>
        <taxon>Opitutales</taxon>
        <taxon>Opitutaceae</taxon>
        <taxon>Rariglobus</taxon>
    </lineage>
</organism>
<dbReference type="InterPro" id="IPR025640">
    <property type="entry name" value="GYF_2"/>
</dbReference>
<feature type="transmembrane region" description="Helical" evidence="6">
    <location>
        <begin position="212"/>
        <end position="236"/>
    </location>
</feature>
<keyword evidence="2" id="KW-1003">Cell membrane</keyword>
<dbReference type="Pfam" id="PF06271">
    <property type="entry name" value="RDD"/>
    <property type="match status" value="1"/>
</dbReference>
<feature type="transmembrane region" description="Helical" evidence="6">
    <location>
        <begin position="157"/>
        <end position="176"/>
    </location>
</feature>
<name>A0A556QJZ0_9BACT</name>
<feature type="domain" description="GYF" evidence="8">
    <location>
        <begin position="3"/>
        <end position="49"/>
    </location>
</feature>
<sequence length="256" mass="28477">MQWYYAIDGQRLGPVTHSEFERLVQAGTISGDALVWRQGLDQWKTLSAVMARDPAMFAGMPPPLPAVEAEPVFEEEVELAEPEAPRVSGLQARAVPVEAEAPVLAGFWLRFGAQVVDFLLWWIVWQLLIGVVGTKYFPEAMAIAQKGPGYQVQPDELIMLVRFLGTAFFIGLVWAIVYDLFFLLRFAATPGKLLFGIRLAQADGQPLGFMRIVARCLAKGLAGFPTLGIGFLIAAFDDQKRGLHDFFCNTRVFKKR</sequence>
<dbReference type="RefSeq" id="WP_144230777.1">
    <property type="nucleotide sequence ID" value="NZ_CBCRVV010000006.1"/>
</dbReference>
<feature type="transmembrane region" description="Helical" evidence="6">
    <location>
        <begin position="118"/>
        <end position="137"/>
    </location>
</feature>
<dbReference type="Proteomes" id="UP000315648">
    <property type="component" value="Unassembled WGS sequence"/>
</dbReference>
<dbReference type="Pfam" id="PF14237">
    <property type="entry name" value="GYF_2"/>
    <property type="match status" value="1"/>
</dbReference>
<dbReference type="PANTHER" id="PTHR36115">
    <property type="entry name" value="PROLINE-RICH ANTIGEN HOMOLOG-RELATED"/>
    <property type="match status" value="1"/>
</dbReference>
<evidence type="ECO:0000256" key="2">
    <source>
        <dbReference type="ARBA" id="ARBA00022475"/>
    </source>
</evidence>
<protein>
    <submittedName>
        <fullName evidence="9">RDD family protein</fullName>
    </submittedName>
</protein>
<evidence type="ECO:0000256" key="6">
    <source>
        <dbReference type="SAM" id="Phobius"/>
    </source>
</evidence>
<dbReference type="AlphaFoldDB" id="A0A556QJZ0"/>
<keyword evidence="3 6" id="KW-0812">Transmembrane</keyword>
<evidence type="ECO:0000313" key="10">
    <source>
        <dbReference type="Proteomes" id="UP000315648"/>
    </source>
</evidence>
<gene>
    <name evidence="9" type="ORF">FPL22_12635</name>
</gene>
<evidence type="ECO:0000256" key="4">
    <source>
        <dbReference type="ARBA" id="ARBA00022989"/>
    </source>
</evidence>
<keyword evidence="10" id="KW-1185">Reference proteome</keyword>
<keyword evidence="4 6" id="KW-1133">Transmembrane helix</keyword>
<comment type="subcellular location">
    <subcellularLocation>
        <location evidence="1">Cell membrane</location>
        <topology evidence="1">Multi-pass membrane protein</topology>
    </subcellularLocation>
</comment>
<feature type="domain" description="RDD" evidence="7">
    <location>
        <begin position="104"/>
        <end position="249"/>
    </location>
</feature>
<dbReference type="OrthoDB" id="200422at2"/>
<evidence type="ECO:0000259" key="7">
    <source>
        <dbReference type="Pfam" id="PF06271"/>
    </source>
</evidence>
<evidence type="ECO:0000256" key="3">
    <source>
        <dbReference type="ARBA" id="ARBA00022692"/>
    </source>
</evidence>